<protein>
    <recommendedName>
        <fullName evidence="4">DUF3231 family protein</fullName>
    </recommendedName>
</protein>
<evidence type="ECO:0000313" key="3">
    <source>
        <dbReference type="Proteomes" id="UP000581688"/>
    </source>
</evidence>
<name>A0A841Q221_9BACI</name>
<gene>
    <name evidence="2" type="ORF">HNQ94_000857</name>
</gene>
<feature type="region of interest" description="Disordered" evidence="1">
    <location>
        <begin position="1"/>
        <end position="20"/>
    </location>
</feature>
<evidence type="ECO:0000313" key="2">
    <source>
        <dbReference type="EMBL" id="MBB6452412.1"/>
    </source>
</evidence>
<proteinExistence type="predicted"/>
<keyword evidence="3" id="KW-1185">Reference proteome</keyword>
<dbReference type="InterPro" id="IPR021617">
    <property type="entry name" value="DUF3231"/>
</dbReference>
<feature type="compositionally biased region" description="Basic and acidic residues" evidence="1">
    <location>
        <begin position="7"/>
        <end position="20"/>
    </location>
</feature>
<sequence>MNTNSSSHEDKKVTETVKEHQQNKKLSSAEIADLFANYLGDSLFSCVFEHHLQVVEDEEIKEYLEFALSISKKHLRMIEDIYEKEDIPKPVGFGEQDVRKDAPRLFSDLFMVFYVTQMAVAGLRTYASALSSSSRQDIVEYFKMCLNDTVVTYEKGFHLLLIKGKDIFTPTIPYPKKVDFVENDSFISLIAGKNRPLTALEIKYLQININTNVLGKALMLGFSQVASSDKLRKYFQQGAQIADRQVKELSSFLISGNLPAPSIMDAHVTDSTTPPFSDKLMLYHASLANSIGIENYGLAISRMTRHDLHAQFAILIADIGSYANKGMNIVIEKGWLEEPPTAPDRQKLSDMSPGSKLEE</sequence>
<dbReference type="Pfam" id="PF11553">
    <property type="entry name" value="DUF3231"/>
    <property type="match status" value="2"/>
</dbReference>
<dbReference type="AlphaFoldDB" id="A0A841Q221"/>
<evidence type="ECO:0008006" key="4">
    <source>
        <dbReference type="Google" id="ProtNLM"/>
    </source>
</evidence>
<dbReference type="InterPro" id="IPR012347">
    <property type="entry name" value="Ferritin-like"/>
</dbReference>
<comment type="caution">
    <text evidence="2">The sequence shown here is derived from an EMBL/GenBank/DDBJ whole genome shotgun (WGS) entry which is preliminary data.</text>
</comment>
<reference evidence="2 3" key="1">
    <citation type="submission" date="2020-08" db="EMBL/GenBank/DDBJ databases">
        <title>Genomic Encyclopedia of Type Strains, Phase IV (KMG-IV): sequencing the most valuable type-strain genomes for metagenomic binning, comparative biology and taxonomic classification.</title>
        <authorList>
            <person name="Goeker M."/>
        </authorList>
    </citation>
    <scope>NUCLEOTIDE SEQUENCE [LARGE SCALE GENOMIC DNA]</scope>
    <source>
        <strain evidence="2 3">DSM 19612</strain>
    </source>
</reference>
<dbReference type="EMBL" id="JACHGH010000002">
    <property type="protein sequence ID" value="MBB6452412.1"/>
    <property type="molecule type" value="Genomic_DNA"/>
</dbReference>
<accession>A0A841Q221</accession>
<dbReference type="Proteomes" id="UP000581688">
    <property type="component" value="Unassembled WGS sequence"/>
</dbReference>
<dbReference type="Gene3D" id="1.20.1260.10">
    <property type="match status" value="2"/>
</dbReference>
<feature type="region of interest" description="Disordered" evidence="1">
    <location>
        <begin position="339"/>
        <end position="359"/>
    </location>
</feature>
<evidence type="ECO:0000256" key="1">
    <source>
        <dbReference type="SAM" id="MobiDB-lite"/>
    </source>
</evidence>
<organism evidence="2 3">
    <name type="scientific">Salirhabdus euzebyi</name>
    <dbReference type="NCBI Taxonomy" id="394506"/>
    <lineage>
        <taxon>Bacteria</taxon>
        <taxon>Bacillati</taxon>
        <taxon>Bacillota</taxon>
        <taxon>Bacilli</taxon>
        <taxon>Bacillales</taxon>
        <taxon>Bacillaceae</taxon>
        <taxon>Salirhabdus</taxon>
    </lineage>
</organism>
<dbReference type="RefSeq" id="WP_174494926.1">
    <property type="nucleotide sequence ID" value="NZ_CADDWK010000002.1"/>
</dbReference>